<comment type="similarity">
    <text evidence="3">Belongs to the CENP-K/MCM22 family.</text>
</comment>
<reference evidence="9" key="1">
    <citation type="journal article" date="2020" name="Stud. Mycol.">
        <title>101 Dothideomycetes genomes: a test case for predicting lifestyles and emergence of pathogens.</title>
        <authorList>
            <person name="Haridas S."/>
            <person name="Albert R."/>
            <person name="Binder M."/>
            <person name="Bloem J."/>
            <person name="Labutti K."/>
            <person name="Salamov A."/>
            <person name="Andreopoulos B."/>
            <person name="Baker S."/>
            <person name="Barry K."/>
            <person name="Bills G."/>
            <person name="Bluhm B."/>
            <person name="Cannon C."/>
            <person name="Castanera R."/>
            <person name="Culley D."/>
            <person name="Daum C."/>
            <person name="Ezra D."/>
            <person name="Gonzalez J."/>
            <person name="Henrissat B."/>
            <person name="Kuo A."/>
            <person name="Liang C."/>
            <person name="Lipzen A."/>
            <person name="Lutzoni F."/>
            <person name="Magnuson J."/>
            <person name="Mondo S."/>
            <person name="Nolan M."/>
            <person name="Ohm R."/>
            <person name="Pangilinan J."/>
            <person name="Park H.-J."/>
            <person name="Ramirez L."/>
            <person name="Alfaro M."/>
            <person name="Sun H."/>
            <person name="Tritt A."/>
            <person name="Yoshinaga Y."/>
            <person name="Zwiers L.-H."/>
            <person name="Turgeon B."/>
            <person name="Goodwin S."/>
            <person name="Spatafora J."/>
            <person name="Crous P."/>
            <person name="Grigoriev I."/>
        </authorList>
    </citation>
    <scope>NUCLEOTIDE SEQUENCE</scope>
    <source>
        <strain evidence="9">ATCC 74209</strain>
    </source>
</reference>
<keyword evidence="6" id="KW-0539">Nucleus</keyword>
<dbReference type="EMBL" id="ML994238">
    <property type="protein sequence ID" value="KAF2197417.1"/>
    <property type="molecule type" value="Genomic_DNA"/>
</dbReference>
<dbReference type="AlphaFoldDB" id="A0A9P4JDF7"/>
<comment type="caution">
    <text evidence="9">The sequence shown here is derived from an EMBL/GenBank/DDBJ whole genome shotgun (WGS) entry which is preliminary data.</text>
</comment>
<evidence type="ECO:0000256" key="1">
    <source>
        <dbReference type="ARBA" id="ARBA00004123"/>
    </source>
</evidence>
<evidence type="ECO:0000256" key="5">
    <source>
        <dbReference type="ARBA" id="ARBA00023054"/>
    </source>
</evidence>
<dbReference type="GO" id="GO:0000775">
    <property type="term" value="C:chromosome, centromeric region"/>
    <property type="evidence" value="ECO:0007669"/>
    <property type="project" value="UniProtKB-SubCell"/>
</dbReference>
<evidence type="ECO:0000256" key="7">
    <source>
        <dbReference type="ARBA" id="ARBA00023328"/>
    </source>
</evidence>
<dbReference type="PANTHER" id="PTHR14401:SF6">
    <property type="entry name" value="CENTROMERE PROTEIN K"/>
    <property type="match status" value="1"/>
</dbReference>
<dbReference type="GO" id="GO:0005634">
    <property type="term" value="C:nucleus"/>
    <property type="evidence" value="ECO:0007669"/>
    <property type="project" value="UniProtKB-SubCell"/>
</dbReference>
<dbReference type="OrthoDB" id="9445768at2759"/>
<protein>
    <recommendedName>
        <fullName evidence="11">Centromere protein Cenp-K</fullName>
    </recommendedName>
</protein>
<gene>
    <name evidence="9" type="ORF">GQ43DRAFT_444281</name>
</gene>
<evidence type="ECO:0000256" key="8">
    <source>
        <dbReference type="SAM" id="Coils"/>
    </source>
</evidence>
<evidence type="ECO:0000256" key="4">
    <source>
        <dbReference type="ARBA" id="ARBA00022454"/>
    </source>
</evidence>
<keyword evidence="10" id="KW-1185">Reference proteome</keyword>
<organism evidence="9 10">
    <name type="scientific">Delitschia confertaspora ATCC 74209</name>
    <dbReference type="NCBI Taxonomy" id="1513339"/>
    <lineage>
        <taxon>Eukaryota</taxon>
        <taxon>Fungi</taxon>
        <taxon>Dikarya</taxon>
        <taxon>Ascomycota</taxon>
        <taxon>Pezizomycotina</taxon>
        <taxon>Dothideomycetes</taxon>
        <taxon>Pleosporomycetidae</taxon>
        <taxon>Pleosporales</taxon>
        <taxon>Delitschiaceae</taxon>
        <taxon>Delitschia</taxon>
    </lineage>
</organism>
<name>A0A9P4JDF7_9PLEO</name>
<dbReference type="Proteomes" id="UP000799536">
    <property type="component" value="Unassembled WGS sequence"/>
</dbReference>
<keyword evidence="4" id="KW-0158">Chromosome</keyword>
<evidence type="ECO:0000256" key="3">
    <source>
        <dbReference type="ARBA" id="ARBA00005795"/>
    </source>
</evidence>
<feature type="coiled-coil region" evidence="8">
    <location>
        <begin position="35"/>
        <end position="62"/>
    </location>
</feature>
<evidence type="ECO:0000313" key="10">
    <source>
        <dbReference type="Proteomes" id="UP000799536"/>
    </source>
</evidence>
<evidence type="ECO:0000256" key="2">
    <source>
        <dbReference type="ARBA" id="ARBA00004584"/>
    </source>
</evidence>
<sequence length="347" mass="38798">MAAQIDEALGKIHQYLSESRELQDVHTDADTSSIEARLELTLQELQTRVQQQQAALEKIRASSTSSLPTTPSDEAREKLKQLLILKDVYKRLTPTEPFLPNKPSILPALLAACSLQQTIVGTKEAIASTQSQLQQKTALLRREEANLHDADLITMALESRIEKLQTQHTARTEQSPTELAHDLISAHRAQKLKYEDEMIRLSKAFDDFRTDYLAPMLAAEELGGPVVGSLLDVGEETLAAGFTKRGAAKKSKTILSDSTRQKRIDQIWGGKTYDDQPMSELESASDELRELMEDLFLTMTTVGSGGYHQLERDSAAARFLVRSKVAQFHPKDARKLRLIDFGRELDD</sequence>
<proteinExistence type="inferred from homology"/>
<comment type="subcellular location">
    <subcellularLocation>
        <location evidence="2">Chromosome</location>
        <location evidence="2">Centromere</location>
    </subcellularLocation>
    <subcellularLocation>
        <location evidence="1">Nucleus</location>
    </subcellularLocation>
</comment>
<accession>A0A9P4JDF7</accession>
<keyword evidence="7" id="KW-0137">Centromere</keyword>
<dbReference type="InterPro" id="IPR020993">
    <property type="entry name" value="Centromere_CenpK"/>
</dbReference>
<dbReference type="PANTHER" id="PTHR14401">
    <property type="entry name" value="CENTROMERE PROTEIN K"/>
    <property type="match status" value="1"/>
</dbReference>
<keyword evidence="5 8" id="KW-0175">Coiled coil</keyword>
<dbReference type="GO" id="GO:0051382">
    <property type="term" value="P:kinetochore assembly"/>
    <property type="evidence" value="ECO:0007669"/>
    <property type="project" value="InterPro"/>
</dbReference>
<evidence type="ECO:0000256" key="6">
    <source>
        <dbReference type="ARBA" id="ARBA00023242"/>
    </source>
</evidence>
<dbReference type="GO" id="GO:0000070">
    <property type="term" value="P:mitotic sister chromatid segregation"/>
    <property type="evidence" value="ECO:0007669"/>
    <property type="project" value="TreeGrafter"/>
</dbReference>
<evidence type="ECO:0008006" key="11">
    <source>
        <dbReference type="Google" id="ProtNLM"/>
    </source>
</evidence>
<evidence type="ECO:0000313" key="9">
    <source>
        <dbReference type="EMBL" id="KAF2197417.1"/>
    </source>
</evidence>